<evidence type="ECO:0000313" key="2">
    <source>
        <dbReference type="Proteomes" id="UP000236740"/>
    </source>
</evidence>
<dbReference type="GeneID" id="39858042"/>
<protein>
    <submittedName>
        <fullName evidence="1">Uncharacterized protein</fullName>
    </submittedName>
</protein>
<evidence type="ECO:0000313" key="1">
    <source>
        <dbReference type="EMBL" id="SEG48829.1"/>
    </source>
</evidence>
<proteinExistence type="predicted"/>
<dbReference type="OrthoDB" id="385157at2157"/>
<dbReference type="RefSeq" id="WP_136361828.1">
    <property type="nucleotide sequence ID" value="NZ_CP031311.1"/>
</dbReference>
<reference evidence="1 2" key="1">
    <citation type="submission" date="2016-10" db="EMBL/GenBank/DDBJ databases">
        <authorList>
            <person name="de Groot N.N."/>
        </authorList>
    </citation>
    <scope>NUCLEOTIDE SEQUENCE [LARGE SCALE GENOMIC DNA]</scope>
    <source>
        <strain evidence="1 2">CGMCC 1.10331</strain>
    </source>
</reference>
<accession>A0A1H6AJB6</accession>
<dbReference type="EMBL" id="FNVN01000003">
    <property type="protein sequence ID" value="SEG48829.1"/>
    <property type="molecule type" value="Genomic_DNA"/>
</dbReference>
<name>A0A1H6AJB6_9EURY</name>
<keyword evidence="2" id="KW-1185">Reference proteome</keyword>
<gene>
    <name evidence="1" type="ORF">SAMN04488133_2363</name>
</gene>
<sequence>MSLSVRNADTEEVVLDGTYTVPGAKGIAFESIGVVGESFVVEAILDTGERVDEDWEVRVCPPEFRGTGLNNAGLLRIDDDVRVVSNECDFVVVDRPETYEWDPEESNCTG</sequence>
<organism evidence="1 2">
    <name type="scientific">Halobellus limi</name>
    <dbReference type="NCBI Taxonomy" id="699433"/>
    <lineage>
        <taxon>Archaea</taxon>
        <taxon>Methanobacteriati</taxon>
        <taxon>Methanobacteriota</taxon>
        <taxon>Stenosarchaea group</taxon>
        <taxon>Halobacteria</taxon>
        <taxon>Halobacteriales</taxon>
        <taxon>Haloferacaceae</taxon>
        <taxon>Halobellus</taxon>
    </lineage>
</organism>
<dbReference type="AlphaFoldDB" id="A0A1H6AJB6"/>
<dbReference type="Proteomes" id="UP000236740">
    <property type="component" value="Unassembled WGS sequence"/>
</dbReference>